<dbReference type="RefSeq" id="WP_148970511.1">
    <property type="nucleotide sequence ID" value="NZ_JBNIKW010000006.1"/>
</dbReference>
<comment type="caution">
    <text evidence="1">The sequence shown here is derived from an EMBL/GenBank/DDBJ whole genome shotgun (WGS) entry which is preliminary data.</text>
</comment>
<dbReference type="AlphaFoldDB" id="A0A5D4U7J1"/>
<reference evidence="1 2" key="1">
    <citation type="submission" date="2019-08" db="EMBL/GenBank/DDBJ databases">
        <title>Bacillus genomes from the desert of Cuatro Cienegas, Coahuila.</title>
        <authorList>
            <person name="Olmedo-Alvarez G."/>
        </authorList>
    </citation>
    <scope>NUCLEOTIDE SEQUENCE [LARGE SCALE GENOMIC DNA]</scope>
    <source>
        <strain evidence="1 2">CH87b_3T</strain>
    </source>
</reference>
<evidence type="ECO:0000313" key="2">
    <source>
        <dbReference type="Proteomes" id="UP000324269"/>
    </source>
</evidence>
<evidence type="ECO:0000313" key="1">
    <source>
        <dbReference type="EMBL" id="TYS83100.1"/>
    </source>
</evidence>
<gene>
    <name evidence="1" type="ORF">FZC85_18570</name>
</gene>
<dbReference type="OrthoDB" id="41445at2"/>
<sequence length="68" mass="7782">MMITENVLNPDGEIVPSKRFDGNYENQYFFYHYDLRGSVTNIVAAEAKRSRTGFNRLGANRPRVILGT</sequence>
<proteinExistence type="predicted"/>
<protein>
    <submittedName>
        <fullName evidence="1">Uncharacterized protein</fullName>
    </submittedName>
</protein>
<name>A0A5D4U7J1_9BACI</name>
<accession>A0A5D4U7J1</accession>
<organism evidence="1 2">
    <name type="scientific">Rossellomorea aquimaris</name>
    <dbReference type="NCBI Taxonomy" id="189382"/>
    <lineage>
        <taxon>Bacteria</taxon>
        <taxon>Bacillati</taxon>
        <taxon>Bacillota</taxon>
        <taxon>Bacilli</taxon>
        <taxon>Bacillales</taxon>
        <taxon>Bacillaceae</taxon>
        <taxon>Rossellomorea</taxon>
    </lineage>
</organism>
<dbReference type="Proteomes" id="UP000324269">
    <property type="component" value="Unassembled WGS sequence"/>
</dbReference>
<dbReference type="EMBL" id="VTEZ01000006">
    <property type="protein sequence ID" value="TYS83100.1"/>
    <property type="molecule type" value="Genomic_DNA"/>
</dbReference>